<evidence type="ECO:0000313" key="8">
    <source>
        <dbReference type="EMBL" id="NYE83660.1"/>
    </source>
</evidence>
<dbReference type="GO" id="GO:0016020">
    <property type="term" value="C:membrane"/>
    <property type="evidence" value="ECO:0007669"/>
    <property type="project" value="UniProtKB-SubCell"/>
</dbReference>
<feature type="signal peptide" evidence="7">
    <location>
        <begin position="1"/>
        <end position="22"/>
    </location>
</feature>
<keyword evidence="9" id="KW-1185">Reference proteome</keyword>
<evidence type="ECO:0000256" key="6">
    <source>
        <dbReference type="PIRNR" id="PIRNR002854"/>
    </source>
</evidence>
<comment type="similarity">
    <text evidence="6">Belongs to the nlpA lipoprotein family.</text>
</comment>
<dbReference type="Proteomes" id="UP000542125">
    <property type="component" value="Unassembled WGS sequence"/>
</dbReference>
<dbReference type="AlphaFoldDB" id="A0A7Y9IV58"/>
<gene>
    <name evidence="8" type="ORF">FHW18_002931</name>
</gene>
<dbReference type="InterPro" id="IPR004872">
    <property type="entry name" value="Lipoprotein_NlpA"/>
</dbReference>
<reference evidence="8 9" key="1">
    <citation type="submission" date="2020-07" db="EMBL/GenBank/DDBJ databases">
        <title>Genomic Encyclopedia of Type Strains, Phase IV (KMG-V): Genome sequencing to study the core and pangenomes of soil and plant-associated prokaryotes.</title>
        <authorList>
            <person name="Whitman W."/>
        </authorList>
    </citation>
    <scope>NUCLEOTIDE SEQUENCE [LARGE SCALE GENOMIC DNA]</scope>
    <source>
        <strain evidence="8 9">SAS40</strain>
    </source>
</reference>
<dbReference type="SUPFAM" id="SSF53850">
    <property type="entry name" value="Periplasmic binding protein-like II"/>
    <property type="match status" value="1"/>
</dbReference>
<evidence type="ECO:0000256" key="7">
    <source>
        <dbReference type="SAM" id="SignalP"/>
    </source>
</evidence>
<evidence type="ECO:0000256" key="1">
    <source>
        <dbReference type="ARBA" id="ARBA00004635"/>
    </source>
</evidence>
<accession>A0A7Y9IV58</accession>
<evidence type="ECO:0000256" key="4">
    <source>
        <dbReference type="ARBA" id="ARBA00023139"/>
    </source>
</evidence>
<dbReference type="NCBIfam" id="TIGR00363">
    <property type="entry name" value="MetQ/NlpA family lipoprotein"/>
    <property type="match status" value="1"/>
</dbReference>
<dbReference type="PIRSF" id="PIRSF002854">
    <property type="entry name" value="MetQ"/>
    <property type="match status" value="1"/>
</dbReference>
<keyword evidence="5 6" id="KW-0449">Lipoprotein</keyword>
<organism evidence="8 9">
    <name type="scientific">Pigmentiphaga litoralis</name>
    <dbReference type="NCBI Taxonomy" id="516702"/>
    <lineage>
        <taxon>Bacteria</taxon>
        <taxon>Pseudomonadati</taxon>
        <taxon>Pseudomonadota</taxon>
        <taxon>Betaproteobacteria</taxon>
        <taxon>Burkholderiales</taxon>
        <taxon>Alcaligenaceae</taxon>
        <taxon>Pigmentiphaga</taxon>
    </lineage>
</organism>
<comment type="subcellular location">
    <subcellularLocation>
        <location evidence="1">Membrane</location>
        <topology evidence="1">Lipid-anchor</topology>
    </subcellularLocation>
</comment>
<dbReference type="RefSeq" id="WP_179587442.1">
    <property type="nucleotide sequence ID" value="NZ_JACBYR010000001.1"/>
</dbReference>
<dbReference type="Gene3D" id="3.40.190.10">
    <property type="entry name" value="Periplasmic binding protein-like II"/>
    <property type="match status" value="2"/>
</dbReference>
<protein>
    <recommendedName>
        <fullName evidence="6">Lipoprotein</fullName>
    </recommendedName>
</protein>
<keyword evidence="2 7" id="KW-0732">Signal</keyword>
<dbReference type="Pfam" id="PF03180">
    <property type="entry name" value="Lipoprotein_9"/>
    <property type="match status" value="1"/>
</dbReference>
<evidence type="ECO:0000256" key="2">
    <source>
        <dbReference type="ARBA" id="ARBA00022729"/>
    </source>
</evidence>
<name>A0A7Y9IV58_9BURK</name>
<dbReference type="PANTHER" id="PTHR30429">
    <property type="entry name" value="D-METHIONINE-BINDING LIPOPROTEIN METQ"/>
    <property type="match status" value="1"/>
</dbReference>
<dbReference type="EMBL" id="JACBYR010000001">
    <property type="protein sequence ID" value="NYE83660.1"/>
    <property type="molecule type" value="Genomic_DNA"/>
</dbReference>
<proteinExistence type="inferred from homology"/>
<dbReference type="CDD" id="cd13598">
    <property type="entry name" value="PBP2_lipoprotein_IlpA_like"/>
    <property type="match status" value="1"/>
</dbReference>
<sequence length="265" mass="28332">MKRLHTVGFVFVLLASASGALAADPVTVRVGITSGSAQDIFKIVQQVGKKNGLDIKVVNFNDYQLPNAALAAGDIEANAFQHLPFLENQVKARGFKIASAGLTVTAPLAFYSRKFKSLDQLPDGARVGIQNDPSNGNRALQLLAAKGLIGLTPAALANNAATPRDVTSNPKKLKLVELDAAQLPRSLDDLDVAALNDDFAQQIGLNASRDGLAMEDPRGRYANLIAVRTQDLNKPWVKQLVAAYQSPEVKAYIVKTFQGSLIPAF</sequence>
<evidence type="ECO:0000256" key="5">
    <source>
        <dbReference type="ARBA" id="ARBA00023288"/>
    </source>
</evidence>
<evidence type="ECO:0000256" key="3">
    <source>
        <dbReference type="ARBA" id="ARBA00023136"/>
    </source>
</evidence>
<comment type="caution">
    <text evidence="8">The sequence shown here is derived from an EMBL/GenBank/DDBJ whole genome shotgun (WGS) entry which is preliminary data.</text>
</comment>
<feature type="chain" id="PRO_5030565132" description="Lipoprotein" evidence="7">
    <location>
        <begin position="23"/>
        <end position="265"/>
    </location>
</feature>
<evidence type="ECO:0000313" key="9">
    <source>
        <dbReference type="Proteomes" id="UP000542125"/>
    </source>
</evidence>
<dbReference type="PANTHER" id="PTHR30429:SF1">
    <property type="entry name" value="D-METHIONINE-BINDING LIPOPROTEIN METQ-RELATED"/>
    <property type="match status" value="1"/>
</dbReference>
<keyword evidence="4" id="KW-0564">Palmitate</keyword>
<keyword evidence="3" id="KW-0472">Membrane</keyword>